<name>A0A094YFU4_9PROT</name>
<dbReference type="PATRIC" id="fig|104102.7.peg.3336"/>
<dbReference type="EMBL" id="JOKM01000109">
    <property type="protein sequence ID" value="KGB20900.1"/>
    <property type="molecule type" value="Genomic_DNA"/>
</dbReference>
<protein>
    <submittedName>
        <fullName evidence="1">Uncharacterized protein</fullName>
    </submittedName>
</protein>
<comment type="caution">
    <text evidence="1">The sequence shown here is derived from an EMBL/GenBank/DDBJ whole genome shotgun (WGS) entry which is preliminary data.</text>
</comment>
<dbReference type="Proteomes" id="UP000029448">
    <property type="component" value="Unassembled WGS sequence"/>
</dbReference>
<dbReference type="AlphaFoldDB" id="A0A094YFU4"/>
<organism evidence="1 2">
    <name type="scientific">Acetobacter tropicalis</name>
    <dbReference type="NCBI Taxonomy" id="104102"/>
    <lineage>
        <taxon>Bacteria</taxon>
        <taxon>Pseudomonadati</taxon>
        <taxon>Pseudomonadota</taxon>
        <taxon>Alphaproteobacteria</taxon>
        <taxon>Acetobacterales</taxon>
        <taxon>Acetobacteraceae</taxon>
        <taxon>Acetobacter</taxon>
    </lineage>
</organism>
<proteinExistence type="predicted"/>
<evidence type="ECO:0000313" key="1">
    <source>
        <dbReference type="EMBL" id="KGB20900.1"/>
    </source>
</evidence>
<accession>A0A094YFU4</accession>
<reference evidence="1 2" key="1">
    <citation type="submission" date="2014-06" db="EMBL/GenBank/DDBJ databases">
        <title>Functional and comparative genomic analyses of the Drosophila gut microbiota identify candidate symbiosis factors.</title>
        <authorList>
            <person name="Newell P.D."/>
            <person name="Chaston J.M."/>
            <person name="Douglas A.E."/>
        </authorList>
    </citation>
    <scope>NUCLEOTIDE SEQUENCE [LARGE SCALE GENOMIC DNA]</scope>
    <source>
        <strain evidence="1 2">DmCS_006</strain>
    </source>
</reference>
<keyword evidence="2" id="KW-1185">Reference proteome</keyword>
<gene>
    <name evidence="1" type="ORF">AtDm6_3384</name>
</gene>
<sequence>MLKRYIKKYQAVWAWWETKRNAATFDRAGQPRAKFQNYFDRLQVVDALLPENERSGQRGEDNLLSPAHVFVGAVALDLLDAGINIGAVGFFVTHARDMLMKTYEQIMQNPPVRVGKGGWKYDENGKDARVYLTLRYSDIHELWPHPPKSGPCKGWKGAGPHPLIVNSKIIRGMTALTEELDELGVDGNHTQKMVFELANVARIVTEKLKEAPIRKRGRQ</sequence>
<dbReference type="STRING" id="104102.AtDm6_3384"/>
<evidence type="ECO:0000313" key="2">
    <source>
        <dbReference type="Proteomes" id="UP000029448"/>
    </source>
</evidence>